<dbReference type="InterPro" id="IPR050564">
    <property type="entry name" value="F420-G6PD/mer"/>
</dbReference>
<comment type="caution">
    <text evidence="3">Lacks conserved residue(s) required for the propagation of feature annotation.</text>
</comment>
<dbReference type="EMBL" id="CP043732">
    <property type="protein sequence ID" value="QMU95926.1"/>
    <property type="molecule type" value="Genomic_DNA"/>
</dbReference>
<comment type="subunit">
    <text evidence="3">Homodimer.</text>
</comment>
<name>A0A7D8AHK1_9MICO</name>
<dbReference type="InterPro" id="IPR011251">
    <property type="entry name" value="Luciferase-like_dom"/>
</dbReference>
<dbReference type="Pfam" id="PF00296">
    <property type="entry name" value="Bac_luciferase"/>
    <property type="match status" value="1"/>
</dbReference>
<dbReference type="CDD" id="cd01097">
    <property type="entry name" value="Tetrahydromethanopterin_reductase"/>
    <property type="match status" value="1"/>
</dbReference>
<protein>
    <recommendedName>
        <fullName evidence="3">F420-dependent glucose-6-phosphate dehydrogenase</fullName>
        <shortName evidence="3">FGD</shortName>
        <shortName evidence="3">G6PD</shortName>
        <ecNumber evidence="3">1.1.98.2</ecNumber>
    </recommendedName>
</protein>
<feature type="active site" description="Proton acceptor" evidence="3">
    <location>
        <position position="111"/>
    </location>
</feature>
<feature type="binding site" evidence="3">
    <location>
        <position position="114"/>
    </location>
    <ligand>
        <name>coenzyme F420-(gamma-Glu)n</name>
        <dbReference type="ChEBI" id="CHEBI:133980"/>
    </ligand>
</feature>
<dbReference type="Gene3D" id="3.20.20.30">
    <property type="entry name" value="Luciferase-like domain"/>
    <property type="match status" value="1"/>
</dbReference>
<gene>
    <name evidence="3 5" type="primary">fgd</name>
    <name evidence="5" type="ORF">FVO59_00970</name>
</gene>
<feature type="binding site" evidence="3">
    <location>
        <position position="41"/>
    </location>
    <ligand>
        <name>coenzyme F420-(gamma-Glu)n</name>
        <dbReference type="ChEBI" id="CHEBI:133980"/>
    </ligand>
</feature>
<evidence type="ECO:0000259" key="4">
    <source>
        <dbReference type="Pfam" id="PF00296"/>
    </source>
</evidence>
<feature type="binding site" evidence="3">
    <location>
        <position position="197"/>
    </location>
    <ligand>
        <name>substrate</name>
    </ligand>
</feature>
<feature type="binding site" evidence="3">
    <location>
        <position position="261"/>
    </location>
    <ligand>
        <name>substrate</name>
    </ligand>
</feature>
<feature type="binding site" evidence="3">
    <location>
        <position position="78"/>
    </location>
    <ligand>
        <name>coenzyme F420-(gamma-Glu)n</name>
        <dbReference type="ChEBI" id="CHEBI:133980"/>
    </ligand>
</feature>
<dbReference type="PANTHER" id="PTHR43244:SF1">
    <property type="entry name" value="5,10-METHYLENETETRAHYDROMETHANOPTERIN REDUCTASE"/>
    <property type="match status" value="1"/>
</dbReference>
<comment type="catalytic activity">
    <reaction evidence="3">
        <text>oxidized coenzyme F420-(gamma-L-Glu)(n) + D-glucose 6-phosphate + H(+) = 6-phospho-D-glucono-1,5-lactone + reduced coenzyme F420-(gamma-L-Glu)(n)</text>
        <dbReference type="Rhea" id="RHEA:27294"/>
        <dbReference type="Rhea" id="RHEA-COMP:12939"/>
        <dbReference type="Rhea" id="RHEA-COMP:14378"/>
        <dbReference type="ChEBI" id="CHEBI:15378"/>
        <dbReference type="ChEBI" id="CHEBI:57955"/>
        <dbReference type="ChEBI" id="CHEBI:61548"/>
        <dbReference type="ChEBI" id="CHEBI:133980"/>
        <dbReference type="ChEBI" id="CHEBI:139511"/>
        <dbReference type="EC" id="1.1.98.2"/>
    </reaction>
</comment>
<sequence length="341" mass="38028">MGSTTLRLGYKASAEQFGPRDLVDFTVLAEEIGLDSAMVSDHFQPWRYNGGHAPFSLAWLAAAGERTERITLGTSVLTPTFRYNPAVMAQAFATFGCLFPGRVILGVGTGEALNEIATGYVGEWPEFKERFGRLRESIDLMRKLWTGERVDHDGTYYRTVGASIYDVPDTPIPVYIAAGGPFVARYAGRHGDGFICTSGKGMDLYTEKLMPAVEEGRAQSSDPERTVDRLIEIKLSYDRDPETARENTRFWAPLSLTPEQKHSIDDPIEMEKAADALPLEQVTKRWIVASTPEQVVEQVAPYVEAGFNHLVFHGPGHDQTRFLHQFRDDLLTPLRELGDRA</sequence>
<feature type="binding site" evidence="3">
    <location>
        <begin position="109"/>
        <end position="110"/>
    </location>
    <ligand>
        <name>coenzyme F420-(gamma-Glu)n</name>
        <dbReference type="ChEBI" id="CHEBI:133980"/>
    </ligand>
</feature>
<keyword evidence="2 3" id="KW-0119">Carbohydrate metabolism</keyword>
<dbReference type="AlphaFoldDB" id="A0A7D8AHK1"/>
<evidence type="ECO:0000313" key="6">
    <source>
        <dbReference type="Proteomes" id="UP000515708"/>
    </source>
</evidence>
<dbReference type="RefSeq" id="WP_182253765.1">
    <property type="nucleotide sequence ID" value="NZ_CP043732.1"/>
</dbReference>
<comment type="similarity">
    <text evidence="3">Belongs to the F420-dependent glucose-6-phosphate dehydrogenase family.</text>
</comment>
<feature type="binding site" evidence="3">
    <location>
        <position position="200"/>
    </location>
    <ligand>
        <name>substrate</name>
    </ligand>
</feature>
<keyword evidence="1 3" id="KW-0560">Oxidoreductase</keyword>
<reference evidence="5 6" key="1">
    <citation type="journal article" date="2020" name="Front. Microbiol.">
        <title>Design of Bacterial Strain-Specific qPCR Assays Using NGS Data and Publicly Available Resources and Its Application to Track Biocontrol Strains.</title>
        <authorList>
            <person name="Hernandez I."/>
            <person name="Sant C."/>
            <person name="Martinez R."/>
            <person name="Fernandez C."/>
        </authorList>
    </citation>
    <scope>NUCLEOTIDE SEQUENCE [LARGE SCALE GENOMIC DNA]</scope>
    <source>
        <strain evidence="5 6">B24</strain>
    </source>
</reference>
<dbReference type="GO" id="GO:0070967">
    <property type="term" value="F:coenzyme F420 binding"/>
    <property type="evidence" value="ECO:0007669"/>
    <property type="project" value="UniProtKB-UniRule"/>
</dbReference>
<dbReference type="PANTHER" id="PTHR43244">
    <property type="match status" value="1"/>
</dbReference>
<evidence type="ECO:0000256" key="3">
    <source>
        <dbReference type="HAMAP-Rule" id="MF_02123"/>
    </source>
</evidence>
<feature type="active site" description="Proton donor" evidence="3">
    <location>
        <position position="42"/>
    </location>
</feature>
<dbReference type="InterPro" id="IPR036661">
    <property type="entry name" value="Luciferase-like_sf"/>
</dbReference>
<proteinExistence type="inferred from homology"/>
<dbReference type="GO" id="GO:0052749">
    <property type="term" value="F:glucose-6-phosphate dehydrogenase (coenzyme F420) activity"/>
    <property type="evidence" value="ECO:0007669"/>
    <property type="project" value="UniProtKB-EC"/>
</dbReference>
<organism evidence="5 6">
    <name type="scientific">Microbacterium esteraromaticum</name>
    <dbReference type="NCBI Taxonomy" id="57043"/>
    <lineage>
        <taxon>Bacteria</taxon>
        <taxon>Bacillati</taxon>
        <taxon>Actinomycetota</taxon>
        <taxon>Actinomycetes</taxon>
        <taxon>Micrococcales</taxon>
        <taxon>Microbacteriaceae</taxon>
        <taxon>Microbacterium</taxon>
    </lineage>
</organism>
<feature type="binding site" evidence="3">
    <location>
        <position position="285"/>
    </location>
    <ligand>
        <name>substrate</name>
    </ligand>
</feature>
<accession>A0A7D8AHK1</accession>
<evidence type="ECO:0000313" key="5">
    <source>
        <dbReference type="EMBL" id="QMU95926.1"/>
    </source>
</evidence>
<dbReference type="NCBIfam" id="TIGR03557">
    <property type="entry name" value="F420_G6P_family"/>
    <property type="match status" value="1"/>
</dbReference>
<dbReference type="GO" id="GO:0005975">
    <property type="term" value="P:carbohydrate metabolic process"/>
    <property type="evidence" value="ECO:0007669"/>
    <property type="project" value="UniProtKB-UniRule"/>
</dbReference>
<dbReference type="EC" id="1.1.98.2" evidence="3"/>
<evidence type="ECO:0000256" key="1">
    <source>
        <dbReference type="ARBA" id="ARBA00023002"/>
    </source>
</evidence>
<evidence type="ECO:0000256" key="2">
    <source>
        <dbReference type="ARBA" id="ARBA00023277"/>
    </source>
</evidence>
<feature type="domain" description="Luciferase-like" evidence="4">
    <location>
        <begin position="12"/>
        <end position="309"/>
    </location>
</feature>
<dbReference type="SUPFAM" id="SSF51679">
    <property type="entry name" value="Bacterial luciferase-like"/>
    <property type="match status" value="1"/>
</dbReference>
<dbReference type="InterPro" id="IPR019945">
    <property type="entry name" value="F420_G6P_DH-rel"/>
</dbReference>
<dbReference type="NCBIfam" id="TIGR03554">
    <property type="entry name" value="F420_G6P_DH"/>
    <property type="match status" value="1"/>
</dbReference>
<dbReference type="HAMAP" id="MF_02123">
    <property type="entry name" value="F420_G6P_DH"/>
    <property type="match status" value="1"/>
</dbReference>
<dbReference type="Proteomes" id="UP000515708">
    <property type="component" value="Chromosome"/>
</dbReference>
<feature type="binding site" evidence="3">
    <location>
        <begin position="179"/>
        <end position="180"/>
    </location>
    <ligand>
        <name>coenzyme F420-(gamma-Glu)n</name>
        <dbReference type="ChEBI" id="CHEBI:133980"/>
    </ligand>
</feature>
<dbReference type="GO" id="GO:0016705">
    <property type="term" value="F:oxidoreductase activity, acting on paired donors, with incorporation or reduction of molecular oxygen"/>
    <property type="evidence" value="ECO:0007669"/>
    <property type="project" value="InterPro"/>
</dbReference>
<dbReference type="InterPro" id="IPR019944">
    <property type="entry name" value="F420-dep_G6P_DH"/>
</dbReference>
<comment type="function">
    <text evidence="3">Catalyzes the coenzyme F420-dependent oxidation of glucose 6-phosphate (G6P) to 6-phosphogluconolactone.</text>
</comment>